<feature type="region of interest" description="Disordered" evidence="1">
    <location>
        <begin position="294"/>
        <end position="313"/>
    </location>
</feature>
<evidence type="ECO:0000313" key="2">
    <source>
        <dbReference type="EMBL" id="KAF3767099.1"/>
    </source>
</evidence>
<evidence type="ECO:0000256" key="1">
    <source>
        <dbReference type="SAM" id="MobiDB-lite"/>
    </source>
</evidence>
<name>A0A9P4Y611_CRYP1</name>
<dbReference type="RefSeq" id="XP_040778060.1">
    <property type="nucleotide sequence ID" value="XM_040920295.1"/>
</dbReference>
<proteinExistence type="predicted"/>
<protein>
    <submittedName>
        <fullName evidence="2">Uncharacterized protein</fullName>
    </submittedName>
</protein>
<reference evidence="2" key="1">
    <citation type="journal article" date="2020" name="Phytopathology">
        <title>Genome sequence of the chestnut blight fungus Cryphonectria parasitica EP155: A fundamental resource for an archetypical invasive plant pathogen.</title>
        <authorList>
            <person name="Crouch J.A."/>
            <person name="Dawe A."/>
            <person name="Aerts A."/>
            <person name="Barry K."/>
            <person name="Churchill A.C.L."/>
            <person name="Grimwood J."/>
            <person name="Hillman B."/>
            <person name="Milgroom M.G."/>
            <person name="Pangilinan J."/>
            <person name="Smith M."/>
            <person name="Salamov A."/>
            <person name="Schmutz J."/>
            <person name="Yadav J."/>
            <person name="Grigoriev I.V."/>
            <person name="Nuss D."/>
        </authorList>
    </citation>
    <scope>NUCLEOTIDE SEQUENCE</scope>
    <source>
        <strain evidence="2">EP155</strain>
    </source>
</reference>
<organism evidence="2 3">
    <name type="scientific">Cryphonectria parasitica (strain ATCC 38755 / EP155)</name>
    <dbReference type="NCBI Taxonomy" id="660469"/>
    <lineage>
        <taxon>Eukaryota</taxon>
        <taxon>Fungi</taxon>
        <taxon>Dikarya</taxon>
        <taxon>Ascomycota</taxon>
        <taxon>Pezizomycotina</taxon>
        <taxon>Sordariomycetes</taxon>
        <taxon>Sordariomycetidae</taxon>
        <taxon>Diaporthales</taxon>
        <taxon>Cryphonectriaceae</taxon>
        <taxon>Cryphonectria-Endothia species complex</taxon>
        <taxon>Cryphonectria</taxon>
    </lineage>
</organism>
<dbReference type="Proteomes" id="UP000803844">
    <property type="component" value="Unassembled WGS sequence"/>
</dbReference>
<comment type="caution">
    <text evidence="2">The sequence shown here is derived from an EMBL/GenBank/DDBJ whole genome shotgun (WGS) entry which is preliminary data.</text>
</comment>
<dbReference type="EMBL" id="MU032346">
    <property type="protein sequence ID" value="KAF3767099.1"/>
    <property type="molecule type" value="Genomic_DNA"/>
</dbReference>
<dbReference type="GeneID" id="63837424"/>
<keyword evidence="3" id="KW-1185">Reference proteome</keyword>
<dbReference type="AlphaFoldDB" id="A0A9P4Y611"/>
<accession>A0A9P4Y611</accession>
<dbReference type="OrthoDB" id="103819at2759"/>
<evidence type="ECO:0000313" key="3">
    <source>
        <dbReference type="Proteomes" id="UP000803844"/>
    </source>
</evidence>
<sequence>MDKQRVFLTGDPCDLYHFDSDLDLWKSTTATSSDVESPSRKLVDAFDDMMIIWEEVYLNLYSARATAAGAVNSSTQVINLLKRLSDWRSRHSRKMETRSARGSYNEKLTAPNMTHTLYDHNIDEFSFMRLELAYCYHVTHVLILRCSRRRDQQAQAVLLSHARSCLRVIVEMSKMRDDIPNHLAKARLASLGRVLRTYPVAAFIDLVAFHLDEMISSDGAPNSNLESSELQDVEADIELMNAVLHTLHCLQHVNRKSTYLNRLRLGLEWATRVVMEMRRVVLRETLTADPLLTLENSSTGDFPGDESGSTWNTSSVLQQQQQPYNQGHQERQQEMLFPSSEDIMDVDMSIPPSAQLHAHMGQGFPPSASGLVGENTARTTDARLGDNWSATPHLNEVTGDAGWKGPMPRKVSEGCAFYGLKGWQDFFLQSHETSRERD</sequence>
<gene>
    <name evidence="2" type="ORF">M406DRAFT_328203</name>
</gene>